<evidence type="ECO:0000256" key="1">
    <source>
        <dbReference type="SAM" id="SignalP"/>
    </source>
</evidence>
<evidence type="ECO:0000313" key="3">
    <source>
        <dbReference type="Proteomes" id="UP000305067"/>
    </source>
</evidence>
<dbReference type="AlphaFoldDB" id="A0A5C3Q1X5"/>
<name>A0A5C3Q1X5_9AGAR</name>
<proteinExistence type="predicted"/>
<feature type="signal peptide" evidence="1">
    <location>
        <begin position="1"/>
        <end position="19"/>
    </location>
</feature>
<evidence type="ECO:0008006" key="4">
    <source>
        <dbReference type="Google" id="ProtNLM"/>
    </source>
</evidence>
<evidence type="ECO:0000313" key="2">
    <source>
        <dbReference type="EMBL" id="TFK96104.1"/>
    </source>
</evidence>
<reference evidence="2 3" key="1">
    <citation type="journal article" date="2019" name="Nat. Ecol. Evol.">
        <title>Megaphylogeny resolves global patterns of mushroom evolution.</title>
        <authorList>
            <person name="Varga T."/>
            <person name="Krizsan K."/>
            <person name="Foldi C."/>
            <person name="Dima B."/>
            <person name="Sanchez-Garcia M."/>
            <person name="Sanchez-Ramirez S."/>
            <person name="Szollosi G.J."/>
            <person name="Szarkandi J.G."/>
            <person name="Papp V."/>
            <person name="Albert L."/>
            <person name="Andreopoulos W."/>
            <person name="Angelini C."/>
            <person name="Antonin V."/>
            <person name="Barry K.W."/>
            <person name="Bougher N.L."/>
            <person name="Buchanan P."/>
            <person name="Buyck B."/>
            <person name="Bense V."/>
            <person name="Catcheside P."/>
            <person name="Chovatia M."/>
            <person name="Cooper J."/>
            <person name="Damon W."/>
            <person name="Desjardin D."/>
            <person name="Finy P."/>
            <person name="Geml J."/>
            <person name="Haridas S."/>
            <person name="Hughes K."/>
            <person name="Justo A."/>
            <person name="Karasinski D."/>
            <person name="Kautmanova I."/>
            <person name="Kiss B."/>
            <person name="Kocsube S."/>
            <person name="Kotiranta H."/>
            <person name="LaButti K.M."/>
            <person name="Lechner B.E."/>
            <person name="Liimatainen K."/>
            <person name="Lipzen A."/>
            <person name="Lukacs Z."/>
            <person name="Mihaltcheva S."/>
            <person name="Morgado L.N."/>
            <person name="Niskanen T."/>
            <person name="Noordeloos M.E."/>
            <person name="Ohm R.A."/>
            <person name="Ortiz-Santana B."/>
            <person name="Ovrebo C."/>
            <person name="Racz N."/>
            <person name="Riley R."/>
            <person name="Savchenko A."/>
            <person name="Shiryaev A."/>
            <person name="Soop K."/>
            <person name="Spirin V."/>
            <person name="Szebenyi C."/>
            <person name="Tomsovsky M."/>
            <person name="Tulloss R.E."/>
            <person name="Uehling J."/>
            <person name="Grigoriev I.V."/>
            <person name="Vagvolgyi C."/>
            <person name="Papp T."/>
            <person name="Martin F.M."/>
            <person name="Miettinen O."/>
            <person name="Hibbett D.S."/>
            <person name="Nagy L.G."/>
        </authorList>
    </citation>
    <scope>NUCLEOTIDE SEQUENCE [LARGE SCALE GENOMIC DNA]</scope>
    <source>
        <strain evidence="2 3">CBS 309.79</strain>
    </source>
</reference>
<dbReference type="Proteomes" id="UP000305067">
    <property type="component" value="Unassembled WGS sequence"/>
</dbReference>
<dbReference type="EMBL" id="ML178866">
    <property type="protein sequence ID" value="TFK96104.1"/>
    <property type="molecule type" value="Genomic_DNA"/>
</dbReference>
<sequence>MLTLTPLTLLLAFTLAVSSAPTYRRASKLAKTEARTDQPVRICHDNASHRHRDNINRSQCYWLCPDGTKVTRTPSFGGIWGPGPVKLTPEQIAGLEQ</sequence>
<keyword evidence="1" id="KW-0732">Signal</keyword>
<feature type="chain" id="PRO_5023062370" description="Secreted protein" evidence="1">
    <location>
        <begin position="20"/>
        <end position="97"/>
    </location>
</feature>
<accession>A0A5C3Q1X5</accession>
<protein>
    <recommendedName>
        <fullName evidence="4">Secreted protein</fullName>
    </recommendedName>
</protein>
<gene>
    <name evidence="2" type="ORF">BDV98DRAFT_576601</name>
</gene>
<organism evidence="2 3">
    <name type="scientific">Pterulicium gracile</name>
    <dbReference type="NCBI Taxonomy" id="1884261"/>
    <lineage>
        <taxon>Eukaryota</taxon>
        <taxon>Fungi</taxon>
        <taxon>Dikarya</taxon>
        <taxon>Basidiomycota</taxon>
        <taxon>Agaricomycotina</taxon>
        <taxon>Agaricomycetes</taxon>
        <taxon>Agaricomycetidae</taxon>
        <taxon>Agaricales</taxon>
        <taxon>Pleurotineae</taxon>
        <taxon>Pterulaceae</taxon>
        <taxon>Pterulicium</taxon>
    </lineage>
</organism>
<keyword evidence="3" id="KW-1185">Reference proteome</keyword>